<feature type="transmembrane region" description="Helical" evidence="1">
    <location>
        <begin position="84"/>
        <end position="105"/>
    </location>
</feature>
<name>A0A0V1HCH6_TRIPS</name>
<accession>A0A0V1HCH6</accession>
<sequence>MFDFLLQEEFIIKQSKTYGQTTARLPQHAHMANNINDTDWNRMTINLETGRPSDLLAWLLLSSFNIDGMVVFIIIIIGRLASDVTSLCTAISAALFGVVAVVIFVSRHLLCARVLSVLAGPEPSSSSFSSSSSSYSSYSYFLLSDIGLELNIN</sequence>
<gene>
    <name evidence="2" type="ORF">T4B_7625</name>
    <name evidence="3" type="ORF">T4C_8608</name>
</gene>
<keyword evidence="1" id="KW-1133">Transmembrane helix</keyword>
<dbReference type="EMBL" id="JYDS01000403">
    <property type="protein sequence ID" value="KRZ08105.1"/>
    <property type="molecule type" value="Genomic_DNA"/>
</dbReference>
<proteinExistence type="predicted"/>
<feature type="transmembrane region" description="Helical" evidence="1">
    <location>
        <begin position="55"/>
        <end position="78"/>
    </location>
</feature>
<dbReference type="AlphaFoldDB" id="A0A0V1HCH6"/>
<keyword evidence="4" id="KW-1185">Reference proteome</keyword>
<evidence type="ECO:0000313" key="3">
    <source>
        <dbReference type="EMBL" id="KRZ36411.1"/>
    </source>
</evidence>
<dbReference type="Proteomes" id="UP000054826">
    <property type="component" value="Unassembled WGS sequence"/>
</dbReference>
<protein>
    <submittedName>
        <fullName evidence="2">Uncharacterized protein</fullName>
    </submittedName>
</protein>
<reference evidence="4 5" key="1">
    <citation type="submission" date="2015-01" db="EMBL/GenBank/DDBJ databases">
        <title>Evolution of Trichinella species and genotypes.</title>
        <authorList>
            <person name="Korhonen P.K."/>
            <person name="Edoardo P."/>
            <person name="Giuseppe L.R."/>
            <person name="Gasser R.B."/>
        </authorList>
    </citation>
    <scope>NUCLEOTIDE SEQUENCE [LARGE SCALE GENOMIC DNA]</scope>
    <source>
        <strain evidence="3">ISS176</strain>
        <strain evidence="2">ISS588</strain>
    </source>
</reference>
<evidence type="ECO:0000313" key="2">
    <source>
        <dbReference type="EMBL" id="KRZ08105.1"/>
    </source>
</evidence>
<evidence type="ECO:0000313" key="5">
    <source>
        <dbReference type="Proteomes" id="UP000054826"/>
    </source>
</evidence>
<organism evidence="2 4">
    <name type="scientific">Trichinella pseudospiralis</name>
    <name type="common">Parasitic roundworm</name>
    <dbReference type="NCBI Taxonomy" id="6337"/>
    <lineage>
        <taxon>Eukaryota</taxon>
        <taxon>Metazoa</taxon>
        <taxon>Ecdysozoa</taxon>
        <taxon>Nematoda</taxon>
        <taxon>Enoplea</taxon>
        <taxon>Dorylaimia</taxon>
        <taxon>Trichinellida</taxon>
        <taxon>Trichinellidae</taxon>
        <taxon>Trichinella</taxon>
    </lineage>
</organism>
<evidence type="ECO:0000256" key="1">
    <source>
        <dbReference type="SAM" id="Phobius"/>
    </source>
</evidence>
<dbReference type="Proteomes" id="UP000054805">
    <property type="component" value="Unassembled WGS sequence"/>
</dbReference>
<keyword evidence="1" id="KW-0472">Membrane</keyword>
<keyword evidence="1" id="KW-0812">Transmembrane</keyword>
<comment type="caution">
    <text evidence="2">The sequence shown here is derived from an EMBL/GenBank/DDBJ whole genome shotgun (WGS) entry which is preliminary data.</text>
</comment>
<dbReference type="EMBL" id="JYDV01000073">
    <property type="protein sequence ID" value="KRZ36411.1"/>
    <property type="molecule type" value="Genomic_DNA"/>
</dbReference>
<evidence type="ECO:0000313" key="4">
    <source>
        <dbReference type="Proteomes" id="UP000054805"/>
    </source>
</evidence>